<keyword evidence="1" id="KW-1133">Transmembrane helix</keyword>
<proteinExistence type="predicted"/>
<sequence length="343" mass="37597">MSDEQLDRLVRDADPYRADHLDGAEQALLEEIMSEPVRKTSRWRGLATAVAAAAAVTGVLVASAVIRDRPETGQAAPAVTESAPALLQFAASEKFPRLLIDEPGWKATHVYGFAGKDGTIAFEDKTGRAFEMNWYAGEHYDGYYKDRLEVSPPEATVVDGWKGARFTYSATRYAIMLEPRDGVFVELGTSSGDWNRTSFDQVVAHIKRVDVDTFLKALPPEVVTPDREDEAAKKVLADMPLPPHFDVATLKGFGANDSYQFGAKVTGHIACAWIAEWKRAKAAGDKTAQQKATDALRGSHQWKTLNDMNAEGDYPEALWEYADRTVAGNPPTTEELNQGLGCS</sequence>
<dbReference type="EMBL" id="OBDY01000003">
    <property type="protein sequence ID" value="SNY30294.1"/>
    <property type="molecule type" value="Genomic_DNA"/>
</dbReference>
<dbReference type="Proteomes" id="UP000219612">
    <property type="component" value="Unassembled WGS sequence"/>
</dbReference>
<organism evidence="2 3">
    <name type="scientific">Paractinoplanes atraurantiacus</name>
    <dbReference type="NCBI Taxonomy" id="1036182"/>
    <lineage>
        <taxon>Bacteria</taxon>
        <taxon>Bacillati</taxon>
        <taxon>Actinomycetota</taxon>
        <taxon>Actinomycetes</taxon>
        <taxon>Micromonosporales</taxon>
        <taxon>Micromonosporaceae</taxon>
        <taxon>Paractinoplanes</taxon>
    </lineage>
</organism>
<keyword evidence="1" id="KW-0812">Transmembrane</keyword>
<evidence type="ECO:0000256" key="1">
    <source>
        <dbReference type="SAM" id="Phobius"/>
    </source>
</evidence>
<evidence type="ECO:0000313" key="3">
    <source>
        <dbReference type="Proteomes" id="UP000219612"/>
    </source>
</evidence>
<accession>A0A285H3Y7</accession>
<dbReference type="RefSeq" id="WP_097319679.1">
    <property type="nucleotide sequence ID" value="NZ_OBDY01000003.1"/>
</dbReference>
<feature type="transmembrane region" description="Helical" evidence="1">
    <location>
        <begin position="46"/>
        <end position="66"/>
    </location>
</feature>
<name>A0A285H3Y7_9ACTN</name>
<keyword evidence="3" id="KW-1185">Reference proteome</keyword>
<dbReference type="OrthoDB" id="3779668at2"/>
<evidence type="ECO:0000313" key="2">
    <source>
        <dbReference type="EMBL" id="SNY30294.1"/>
    </source>
</evidence>
<keyword evidence="1" id="KW-0472">Membrane</keyword>
<protein>
    <submittedName>
        <fullName evidence="2">Uncharacterized protein</fullName>
    </submittedName>
</protein>
<reference evidence="2 3" key="1">
    <citation type="submission" date="2017-09" db="EMBL/GenBank/DDBJ databases">
        <authorList>
            <person name="Ehlers B."/>
            <person name="Leendertz F.H."/>
        </authorList>
    </citation>
    <scope>NUCLEOTIDE SEQUENCE [LARGE SCALE GENOMIC DNA]</scope>
    <source>
        <strain evidence="2 3">CGMCC 4.6857</strain>
    </source>
</reference>
<dbReference type="AlphaFoldDB" id="A0A285H3Y7"/>
<gene>
    <name evidence="2" type="ORF">SAMN05421748_103379</name>
</gene>